<dbReference type="InterPro" id="IPR000719">
    <property type="entry name" value="Prot_kinase_dom"/>
</dbReference>
<dbReference type="InterPro" id="IPR017441">
    <property type="entry name" value="Protein_kinase_ATP_BS"/>
</dbReference>
<evidence type="ECO:0000256" key="6">
    <source>
        <dbReference type="ARBA" id="ARBA00022840"/>
    </source>
</evidence>
<name>A0A1Y2BXW1_9FUNG</name>
<dbReference type="FunFam" id="1.10.510.10:FF:000008">
    <property type="entry name" value="Non-specific serine/threonine protein kinase"/>
    <property type="match status" value="1"/>
</dbReference>
<dbReference type="Gene3D" id="3.30.200.20">
    <property type="entry name" value="Phosphorylase Kinase, domain 1"/>
    <property type="match status" value="1"/>
</dbReference>
<dbReference type="InterPro" id="IPR000961">
    <property type="entry name" value="AGC-kinase_C"/>
</dbReference>
<comment type="catalytic activity">
    <reaction evidence="8">
        <text>L-seryl-[protein] + ATP = O-phospho-L-seryl-[protein] + ADP + H(+)</text>
        <dbReference type="Rhea" id="RHEA:17989"/>
        <dbReference type="Rhea" id="RHEA-COMP:9863"/>
        <dbReference type="Rhea" id="RHEA-COMP:11604"/>
        <dbReference type="ChEBI" id="CHEBI:15378"/>
        <dbReference type="ChEBI" id="CHEBI:29999"/>
        <dbReference type="ChEBI" id="CHEBI:30616"/>
        <dbReference type="ChEBI" id="CHEBI:83421"/>
        <dbReference type="ChEBI" id="CHEBI:456216"/>
        <dbReference type="EC" id="2.7.11.11"/>
    </reaction>
</comment>
<accession>A0A1Y2BXW1</accession>
<dbReference type="PROSITE" id="PS00107">
    <property type="entry name" value="PROTEIN_KINASE_ATP"/>
    <property type="match status" value="1"/>
</dbReference>
<dbReference type="PROSITE" id="PS50011">
    <property type="entry name" value="PROTEIN_KINASE_DOM"/>
    <property type="match status" value="1"/>
</dbReference>
<evidence type="ECO:0000256" key="10">
    <source>
        <dbReference type="SAM" id="MobiDB-lite"/>
    </source>
</evidence>
<dbReference type="SMART" id="SM00220">
    <property type="entry name" value="S_TKc"/>
    <property type="match status" value="1"/>
</dbReference>
<keyword evidence="5 13" id="KW-0418">Kinase</keyword>
<evidence type="ECO:0000256" key="1">
    <source>
        <dbReference type="ARBA" id="ARBA00012444"/>
    </source>
</evidence>
<dbReference type="EMBL" id="MCGO01000039">
    <property type="protein sequence ID" value="ORY39591.1"/>
    <property type="molecule type" value="Genomic_DNA"/>
</dbReference>
<comment type="caution">
    <text evidence="13">The sequence shown here is derived from an EMBL/GenBank/DDBJ whole genome shotgun (WGS) entry which is preliminary data.</text>
</comment>
<comment type="catalytic activity">
    <reaction evidence="7">
        <text>L-threonyl-[protein] + ATP = O-phospho-L-threonyl-[protein] + ADP + H(+)</text>
        <dbReference type="Rhea" id="RHEA:46608"/>
        <dbReference type="Rhea" id="RHEA-COMP:11060"/>
        <dbReference type="Rhea" id="RHEA-COMP:11605"/>
        <dbReference type="ChEBI" id="CHEBI:15378"/>
        <dbReference type="ChEBI" id="CHEBI:30013"/>
        <dbReference type="ChEBI" id="CHEBI:30616"/>
        <dbReference type="ChEBI" id="CHEBI:61977"/>
        <dbReference type="ChEBI" id="CHEBI:456216"/>
        <dbReference type="EC" id="2.7.11.11"/>
    </reaction>
</comment>
<dbReference type="GO" id="GO:0005952">
    <property type="term" value="C:cAMP-dependent protein kinase complex"/>
    <property type="evidence" value="ECO:0007669"/>
    <property type="project" value="TreeGrafter"/>
</dbReference>
<keyword evidence="6 9" id="KW-0067">ATP-binding</keyword>
<dbReference type="GO" id="GO:0005634">
    <property type="term" value="C:nucleus"/>
    <property type="evidence" value="ECO:0007669"/>
    <property type="project" value="TreeGrafter"/>
</dbReference>
<evidence type="ECO:0000259" key="12">
    <source>
        <dbReference type="PROSITE" id="PS51285"/>
    </source>
</evidence>
<dbReference type="EC" id="2.7.11.11" evidence="1"/>
<feature type="domain" description="AGC-kinase C-terminal" evidence="12">
    <location>
        <begin position="312"/>
        <end position="386"/>
    </location>
</feature>
<dbReference type="Pfam" id="PF00069">
    <property type="entry name" value="Pkinase"/>
    <property type="match status" value="1"/>
</dbReference>
<evidence type="ECO:0000313" key="13">
    <source>
        <dbReference type="EMBL" id="ORY39591.1"/>
    </source>
</evidence>
<gene>
    <name evidence="13" type="ORF">BCR33DRAFT_720047</name>
</gene>
<evidence type="ECO:0000256" key="7">
    <source>
        <dbReference type="ARBA" id="ARBA00047292"/>
    </source>
</evidence>
<dbReference type="PANTHER" id="PTHR24353">
    <property type="entry name" value="CYCLIC NUCLEOTIDE-DEPENDENT PROTEIN KINASE"/>
    <property type="match status" value="1"/>
</dbReference>
<dbReference type="GO" id="GO:0005829">
    <property type="term" value="C:cytosol"/>
    <property type="evidence" value="ECO:0007669"/>
    <property type="project" value="TreeGrafter"/>
</dbReference>
<evidence type="ECO:0000256" key="2">
    <source>
        <dbReference type="ARBA" id="ARBA00022527"/>
    </source>
</evidence>
<dbReference type="Gene3D" id="1.10.510.10">
    <property type="entry name" value="Transferase(Phosphotransferase) domain 1"/>
    <property type="match status" value="1"/>
</dbReference>
<proteinExistence type="predicted"/>
<dbReference type="STRING" id="329046.A0A1Y2BXW1"/>
<evidence type="ECO:0000256" key="9">
    <source>
        <dbReference type="PROSITE-ProRule" id="PRU10141"/>
    </source>
</evidence>
<evidence type="ECO:0000256" key="8">
    <source>
        <dbReference type="ARBA" id="ARBA00047454"/>
    </source>
</evidence>
<dbReference type="SUPFAM" id="SSF56112">
    <property type="entry name" value="Protein kinase-like (PK-like)"/>
    <property type="match status" value="1"/>
</dbReference>
<evidence type="ECO:0000256" key="5">
    <source>
        <dbReference type="ARBA" id="ARBA00022777"/>
    </source>
</evidence>
<keyword evidence="14" id="KW-1185">Reference proteome</keyword>
<keyword evidence="4 9" id="KW-0547">Nucleotide-binding</keyword>
<feature type="domain" description="Protein kinase" evidence="11">
    <location>
        <begin position="57"/>
        <end position="311"/>
    </location>
</feature>
<keyword evidence="3" id="KW-0808">Transferase</keyword>
<dbReference type="AlphaFoldDB" id="A0A1Y2BXW1"/>
<dbReference type="GO" id="GO:0004691">
    <property type="term" value="F:cAMP-dependent protein kinase activity"/>
    <property type="evidence" value="ECO:0007669"/>
    <property type="project" value="UniProtKB-EC"/>
</dbReference>
<evidence type="ECO:0000256" key="4">
    <source>
        <dbReference type="ARBA" id="ARBA00022741"/>
    </source>
</evidence>
<dbReference type="PROSITE" id="PS51285">
    <property type="entry name" value="AGC_KINASE_CTER"/>
    <property type="match status" value="1"/>
</dbReference>
<protein>
    <recommendedName>
        <fullName evidence="1">cAMP-dependent protein kinase</fullName>
        <ecNumber evidence="1">2.7.11.11</ecNumber>
    </recommendedName>
</protein>
<feature type="region of interest" description="Disordered" evidence="10">
    <location>
        <begin position="342"/>
        <end position="386"/>
    </location>
</feature>
<reference evidence="13 14" key="1">
    <citation type="submission" date="2016-07" db="EMBL/GenBank/DDBJ databases">
        <title>Pervasive Adenine N6-methylation of Active Genes in Fungi.</title>
        <authorList>
            <consortium name="DOE Joint Genome Institute"/>
            <person name="Mondo S.J."/>
            <person name="Dannebaum R.O."/>
            <person name="Kuo R.C."/>
            <person name="Labutti K."/>
            <person name="Haridas S."/>
            <person name="Kuo A."/>
            <person name="Salamov A."/>
            <person name="Ahrendt S.R."/>
            <person name="Lipzen A."/>
            <person name="Sullivan W."/>
            <person name="Andreopoulos W.B."/>
            <person name="Clum A."/>
            <person name="Lindquist E."/>
            <person name="Daum C."/>
            <person name="Ramamoorthy G.K."/>
            <person name="Gryganskyi A."/>
            <person name="Culley D."/>
            <person name="Magnuson J.K."/>
            <person name="James T.Y."/>
            <person name="O'Malley M.A."/>
            <person name="Stajich J.E."/>
            <person name="Spatafora J.W."/>
            <person name="Visel A."/>
            <person name="Grigoriev I.V."/>
        </authorList>
    </citation>
    <scope>NUCLEOTIDE SEQUENCE [LARGE SCALE GENOMIC DNA]</scope>
    <source>
        <strain evidence="13 14">JEL800</strain>
    </source>
</reference>
<sequence length="386" mass="43369">MAGNTGGHRDTSGNGFLSTTAAAAVARQEKRNAGLSAYEISTPSSAPSLKRYCLDDFHIVRRVGRGGFAIVFLVRMKQSTGRYFALKAIRKAEVVKLKQEKQIVNEKEILKSVKHNFIVELFHTFQDTHYLYMVMEYIDGGDLFSYLRKVQKFGDEDSKFYAAEVLMSLQYLHGENVIFRDLKPENILLDMTGHVKLADFGFAKVVTGTTKSFCGTPDYIAREIVLNRPYTKMVDWWSFGVLIFELVSGKTPFQSESPDGIYDNIEHCKIAWNPLIKGNCKDIIARLLDKDPEKRLGSNGDGAEIRAHAWFKTIKWAKAEVRQMQPPFLPACEAPDVIEREREKRGQQEDYAGMLKSGAGGGASATDKRPDLSWLTNGAPDPFKGF</sequence>
<dbReference type="Proteomes" id="UP000193642">
    <property type="component" value="Unassembled WGS sequence"/>
</dbReference>
<dbReference type="PANTHER" id="PTHR24353:SF153">
    <property type="entry name" value="CAMP-DEPENDENT PROTEIN KINASE CATALYTIC SUBUNIT 1"/>
    <property type="match status" value="1"/>
</dbReference>
<organism evidence="13 14">
    <name type="scientific">Rhizoclosmatium globosum</name>
    <dbReference type="NCBI Taxonomy" id="329046"/>
    <lineage>
        <taxon>Eukaryota</taxon>
        <taxon>Fungi</taxon>
        <taxon>Fungi incertae sedis</taxon>
        <taxon>Chytridiomycota</taxon>
        <taxon>Chytridiomycota incertae sedis</taxon>
        <taxon>Chytridiomycetes</taxon>
        <taxon>Chytridiales</taxon>
        <taxon>Chytriomycetaceae</taxon>
        <taxon>Rhizoclosmatium</taxon>
    </lineage>
</organism>
<evidence type="ECO:0000313" key="14">
    <source>
        <dbReference type="Proteomes" id="UP000193642"/>
    </source>
</evidence>
<keyword evidence="2" id="KW-0723">Serine/threonine-protein kinase</keyword>
<evidence type="ECO:0000256" key="3">
    <source>
        <dbReference type="ARBA" id="ARBA00022679"/>
    </source>
</evidence>
<feature type="binding site" evidence="9">
    <location>
        <position position="91"/>
    </location>
    <ligand>
        <name>ATP</name>
        <dbReference type="ChEBI" id="CHEBI:30616"/>
    </ligand>
</feature>
<dbReference type="OrthoDB" id="63267at2759"/>
<dbReference type="FunFam" id="3.30.200.20:FF:000042">
    <property type="entry name" value="Aurora kinase A"/>
    <property type="match status" value="1"/>
</dbReference>
<dbReference type="GO" id="GO:0005524">
    <property type="term" value="F:ATP binding"/>
    <property type="evidence" value="ECO:0007669"/>
    <property type="project" value="UniProtKB-UniRule"/>
</dbReference>
<dbReference type="InterPro" id="IPR011009">
    <property type="entry name" value="Kinase-like_dom_sf"/>
</dbReference>
<evidence type="ECO:0000259" key="11">
    <source>
        <dbReference type="PROSITE" id="PS50011"/>
    </source>
</evidence>